<evidence type="ECO:0000313" key="2">
    <source>
        <dbReference type="Proteomes" id="UP000824241"/>
    </source>
</evidence>
<dbReference type="InterPro" id="IPR009711">
    <property type="entry name" value="UPF0473"/>
</dbReference>
<evidence type="ECO:0000313" key="1">
    <source>
        <dbReference type="EMBL" id="HIR60768.1"/>
    </source>
</evidence>
<sequence length="112" mass="12673">MIEYYHELEEPELLTLQDEEGVESVVELLAQMDVDGKSYVAATPHMDDPAAALGADAELIVLVSEEEDGEEYLASIDDDDEYERIGNIFLEKLMGYYDSDEEEEDEDEEDGE</sequence>
<reference evidence="1" key="2">
    <citation type="journal article" date="2021" name="PeerJ">
        <title>Extensive microbial diversity within the chicken gut microbiome revealed by metagenomics and culture.</title>
        <authorList>
            <person name="Gilroy R."/>
            <person name="Ravi A."/>
            <person name="Getino M."/>
            <person name="Pursley I."/>
            <person name="Horton D.L."/>
            <person name="Alikhan N.F."/>
            <person name="Baker D."/>
            <person name="Gharbi K."/>
            <person name="Hall N."/>
            <person name="Watson M."/>
            <person name="Adriaenssens E.M."/>
            <person name="Foster-Nyarko E."/>
            <person name="Jarju S."/>
            <person name="Secka A."/>
            <person name="Antonio M."/>
            <person name="Oren A."/>
            <person name="Chaudhuri R.R."/>
            <person name="La Ragione R."/>
            <person name="Hildebrand F."/>
            <person name="Pallen M.J."/>
        </authorList>
    </citation>
    <scope>NUCLEOTIDE SEQUENCE</scope>
    <source>
        <strain evidence="1">CHK189-12415</strain>
    </source>
</reference>
<reference evidence="1" key="1">
    <citation type="submission" date="2020-10" db="EMBL/GenBank/DDBJ databases">
        <authorList>
            <person name="Gilroy R."/>
        </authorList>
    </citation>
    <scope>NUCLEOTIDE SEQUENCE</scope>
    <source>
        <strain evidence="1">CHK189-12415</strain>
    </source>
</reference>
<dbReference type="Proteomes" id="UP000824241">
    <property type="component" value="Unassembled WGS sequence"/>
</dbReference>
<dbReference type="AlphaFoldDB" id="A0A9D1DXK0"/>
<organism evidence="1 2">
    <name type="scientific">Candidatus Faecivivens stercoravium</name>
    <dbReference type="NCBI Taxonomy" id="2840803"/>
    <lineage>
        <taxon>Bacteria</taxon>
        <taxon>Bacillati</taxon>
        <taxon>Bacillota</taxon>
        <taxon>Clostridia</taxon>
        <taxon>Eubacteriales</taxon>
        <taxon>Oscillospiraceae</taxon>
        <taxon>Oscillospiraceae incertae sedis</taxon>
        <taxon>Candidatus Faecivivens</taxon>
    </lineage>
</organism>
<protein>
    <submittedName>
        <fullName evidence="1">DUF1292 domain-containing protein</fullName>
    </submittedName>
</protein>
<dbReference type="EMBL" id="DVHA01000137">
    <property type="protein sequence ID" value="HIR60768.1"/>
    <property type="molecule type" value="Genomic_DNA"/>
</dbReference>
<name>A0A9D1DXK0_9FIRM</name>
<dbReference type="Pfam" id="PF06949">
    <property type="entry name" value="DUF1292"/>
    <property type="match status" value="1"/>
</dbReference>
<proteinExistence type="predicted"/>
<gene>
    <name evidence="1" type="ORF">IAB37_04255</name>
</gene>
<accession>A0A9D1DXK0</accession>
<comment type="caution">
    <text evidence="1">The sequence shown here is derived from an EMBL/GenBank/DDBJ whole genome shotgun (WGS) entry which is preliminary data.</text>
</comment>